<keyword evidence="2" id="KW-1185">Reference proteome</keyword>
<gene>
    <name evidence="1" type="ORF">BpHYR1_020767</name>
</gene>
<sequence length="62" mass="7082">MWLHSFPEATEVRLGLTIISNFKIKTIISVFLKILCFDSPPLDKSLHAYQPVRLSSYEASKT</sequence>
<dbReference type="EMBL" id="REGN01011058">
    <property type="protein sequence ID" value="RMZ97961.1"/>
    <property type="molecule type" value="Genomic_DNA"/>
</dbReference>
<dbReference type="Proteomes" id="UP000276133">
    <property type="component" value="Unassembled WGS sequence"/>
</dbReference>
<reference evidence="1 2" key="1">
    <citation type="journal article" date="2018" name="Sci. Rep.">
        <title>Genomic signatures of local adaptation to the degree of environmental predictability in rotifers.</title>
        <authorList>
            <person name="Franch-Gras L."/>
            <person name="Hahn C."/>
            <person name="Garcia-Roger E.M."/>
            <person name="Carmona M.J."/>
            <person name="Serra M."/>
            <person name="Gomez A."/>
        </authorList>
    </citation>
    <scope>NUCLEOTIDE SEQUENCE [LARGE SCALE GENOMIC DNA]</scope>
    <source>
        <strain evidence="1">HYR1</strain>
    </source>
</reference>
<protein>
    <submittedName>
        <fullName evidence="1">Uncharacterized protein</fullName>
    </submittedName>
</protein>
<organism evidence="1 2">
    <name type="scientific">Brachionus plicatilis</name>
    <name type="common">Marine rotifer</name>
    <name type="synonym">Brachionus muelleri</name>
    <dbReference type="NCBI Taxonomy" id="10195"/>
    <lineage>
        <taxon>Eukaryota</taxon>
        <taxon>Metazoa</taxon>
        <taxon>Spiralia</taxon>
        <taxon>Gnathifera</taxon>
        <taxon>Rotifera</taxon>
        <taxon>Eurotatoria</taxon>
        <taxon>Monogononta</taxon>
        <taxon>Pseudotrocha</taxon>
        <taxon>Ploima</taxon>
        <taxon>Brachionidae</taxon>
        <taxon>Brachionus</taxon>
    </lineage>
</organism>
<name>A0A3M7PFT5_BRAPC</name>
<evidence type="ECO:0000313" key="2">
    <source>
        <dbReference type="Proteomes" id="UP000276133"/>
    </source>
</evidence>
<accession>A0A3M7PFT5</accession>
<proteinExistence type="predicted"/>
<comment type="caution">
    <text evidence="1">The sequence shown here is derived from an EMBL/GenBank/DDBJ whole genome shotgun (WGS) entry which is preliminary data.</text>
</comment>
<evidence type="ECO:0000313" key="1">
    <source>
        <dbReference type="EMBL" id="RMZ97961.1"/>
    </source>
</evidence>
<dbReference type="AlphaFoldDB" id="A0A3M7PFT5"/>